<dbReference type="Gene3D" id="1.10.10.10">
    <property type="entry name" value="Winged helix-like DNA-binding domain superfamily/Winged helix DNA-binding domain"/>
    <property type="match status" value="1"/>
</dbReference>
<sequence length="160" mass="17530">MEKPTHPDTEFGPMTSAIVRLARAHRALTGQLVGEVGLRPEQGAFMMHLWSVGPVRQTALASHFGKDSAATTRAVQRLEHAGFVRRRSDPLDGRATLVEPTAAGDALRSRVEEMWDRLEHIVTDGLSADDRAVALPLIQKMGDVLLSRLTTESARTLNEV</sequence>
<dbReference type="GO" id="GO:0003700">
    <property type="term" value="F:DNA-binding transcription factor activity"/>
    <property type="evidence" value="ECO:0007669"/>
    <property type="project" value="InterPro"/>
</dbReference>
<organism evidence="2">
    <name type="scientific">uncultured Pseudonocardia sp</name>
    <dbReference type="NCBI Taxonomy" id="211455"/>
    <lineage>
        <taxon>Bacteria</taxon>
        <taxon>Bacillati</taxon>
        <taxon>Actinomycetota</taxon>
        <taxon>Actinomycetes</taxon>
        <taxon>Pseudonocardiales</taxon>
        <taxon>Pseudonocardiaceae</taxon>
        <taxon>Pseudonocardia</taxon>
        <taxon>environmental samples</taxon>
    </lineage>
</organism>
<protein>
    <recommendedName>
        <fullName evidence="1">HTH marR-type domain-containing protein</fullName>
    </recommendedName>
</protein>
<dbReference type="SUPFAM" id="SSF46785">
    <property type="entry name" value="Winged helix' DNA-binding domain"/>
    <property type="match status" value="1"/>
</dbReference>
<gene>
    <name evidence="2" type="ORF">AVDCRST_MAG66-2651</name>
</gene>
<dbReference type="PANTHER" id="PTHR33164:SF43">
    <property type="entry name" value="HTH-TYPE TRANSCRIPTIONAL REPRESSOR YETL"/>
    <property type="match status" value="1"/>
</dbReference>
<dbReference type="AlphaFoldDB" id="A0A6J4PVN6"/>
<dbReference type="Pfam" id="PF01047">
    <property type="entry name" value="MarR"/>
    <property type="match status" value="1"/>
</dbReference>
<evidence type="ECO:0000313" key="2">
    <source>
        <dbReference type="EMBL" id="CAA9420947.1"/>
    </source>
</evidence>
<proteinExistence type="predicted"/>
<reference evidence="2" key="1">
    <citation type="submission" date="2020-02" db="EMBL/GenBank/DDBJ databases">
        <authorList>
            <person name="Meier V. D."/>
        </authorList>
    </citation>
    <scope>NUCLEOTIDE SEQUENCE</scope>
    <source>
        <strain evidence="2">AVDCRST_MAG66</strain>
    </source>
</reference>
<name>A0A6J4PVN6_9PSEU</name>
<feature type="domain" description="HTH marR-type" evidence="1">
    <location>
        <begin position="11"/>
        <end position="143"/>
    </location>
</feature>
<dbReference type="InterPro" id="IPR036388">
    <property type="entry name" value="WH-like_DNA-bd_sf"/>
</dbReference>
<dbReference type="PROSITE" id="PS50995">
    <property type="entry name" value="HTH_MARR_2"/>
    <property type="match status" value="1"/>
</dbReference>
<dbReference type="SMART" id="SM00347">
    <property type="entry name" value="HTH_MARR"/>
    <property type="match status" value="1"/>
</dbReference>
<dbReference type="PRINTS" id="PR00598">
    <property type="entry name" value="HTHMARR"/>
</dbReference>
<dbReference type="PANTHER" id="PTHR33164">
    <property type="entry name" value="TRANSCRIPTIONAL REGULATOR, MARR FAMILY"/>
    <property type="match status" value="1"/>
</dbReference>
<dbReference type="EMBL" id="CADCUS010000390">
    <property type="protein sequence ID" value="CAA9420947.1"/>
    <property type="molecule type" value="Genomic_DNA"/>
</dbReference>
<accession>A0A6J4PVN6</accession>
<dbReference type="InterPro" id="IPR000835">
    <property type="entry name" value="HTH_MarR-typ"/>
</dbReference>
<dbReference type="GO" id="GO:0006950">
    <property type="term" value="P:response to stress"/>
    <property type="evidence" value="ECO:0007669"/>
    <property type="project" value="TreeGrafter"/>
</dbReference>
<dbReference type="InterPro" id="IPR039422">
    <property type="entry name" value="MarR/SlyA-like"/>
</dbReference>
<evidence type="ECO:0000259" key="1">
    <source>
        <dbReference type="PROSITE" id="PS50995"/>
    </source>
</evidence>
<dbReference type="InterPro" id="IPR036390">
    <property type="entry name" value="WH_DNA-bd_sf"/>
</dbReference>